<evidence type="ECO:0000313" key="1">
    <source>
        <dbReference type="EMBL" id="KAJ9661566.1"/>
    </source>
</evidence>
<name>A0ACC3AG03_9EURO</name>
<gene>
    <name evidence="1" type="ORF">H2198_001946</name>
</gene>
<organism evidence="1 2">
    <name type="scientific">Neophaeococcomyces mojaviensis</name>
    <dbReference type="NCBI Taxonomy" id="3383035"/>
    <lineage>
        <taxon>Eukaryota</taxon>
        <taxon>Fungi</taxon>
        <taxon>Dikarya</taxon>
        <taxon>Ascomycota</taxon>
        <taxon>Pezizomycotina</taxon>
        <taxon>Eurotiomycetes</taxon>
        <taxon>Chaetothyriomycetidae</taxon>
        <taxon>Chaetothyriales</taxon>
        <taxon>Chaetothyriales incertae sedis</taxon>
        <taxon>Neophaeococcomyces</taxon>
    </lineage>
</organism>
<dbReference type="Proteomes" id="UP001172386">
    <property type="component" value="Unassembled WGS sequence"/>
</dbReference>
<keyword evidence="2" id="KW-1185">Reference proteome</keyword>
<sequence length="591" mass="66731">MEFISKFGELRLDIVGLVAILGEGGTSRNAQASALSWHHILPRLYPAPQALLKPQQQKRLPVEPGVVVGALSGRVRNELNFFIQLLHDDDLPEYAVQLLEVKRKDSDRTAEQSSQQSPTPAFEVKKHGHLAALSVLGFCMSIALLALSVWQKDGPALMATISLSMTSSFVGLASWCVLDVKEEVPNESRTGKTPLGDVVIFYPRNGAFRVIRCTDQISRLYFRVENCKHFFKDNTYRLIALVSTILLMAGLIMLSNSKPIMQAAFAASYVLLNALYWLSSALNPAQHVWKHDFTVKEIFVTKKIRMNPQGLAVPPQEKLVSAKGGVLISSEVASVVGRTRQYHADKQEKQMERIRTFHFIARNTDSHHPQEWTATAWSRSWRFLCRFAAFAFNMETKIGTSARADRHSSIALGNMQPNQSQPVTAGADPNSKQRLDFRQDQDQNMTSALWTAIALTGKTQWARTTNIAPDHEVWNAWLAEASKRASPAWSRERQLYVPPCAQARDIMGNIWVQLPTWNCQKRLSELFEQYGRESKQKYTVRHEPPDATIFLDEAWRKQLRGGLPLSVVRRLRALCQTYRERKAQGNTAPQI</sequence>
<reference evidence="1" key="1">
    <citation type="submission" date="2022-10" db="EMBL/GenBank/DDBJ databases">
        <title>Culturing micro-colonial fungi from biological soil crusts in the Mojave desert and describing Neophaeococcomyces mojavensis, and introducing the new genera and species Taxawa tesnikishii.</title>
        <authorList>
            <person name="Kurbessoian T."/>
            <person name="Stajich J.E."/>
        </authorList>
    </citation>
    <scope>NUCLEOTIDE SEQUENCE</scope>
    <source>
        <strain evidence="1">JES_112</strain>
    </source>
</reference>
<accession>A0ACC3AG03</accession>
<protein>
    <submittedName>
        <fullName evidence="1">Uncharacterized protein</fullName>
    </submittedName>
</protein>
<comment type="caution">
    <text evidence="1">The sequence shown here is derived from an EMBL/GenBank/DDBJ whole genome shotgun (WGS) entry which is preliminary data.</text>
</comment>
<dbReference type="EMBL" id="JAPDRQ010000022">
    <property type="protein sequence ID" value="KAJ9661566.1"/>
    <property type="molecule type" value="Genomic_DNA"/>
</dbReference>
<proteinExistence type="predicted"/>
<evidence type="ECO:0000313" key="2">
    <source>
        <dbReference type="Proteomes" id="UP001172386"/>
    </source>
</evidence>